<evidence type="ECO:0000313" key="2">
    <source>
        <dbReference type="Proteomes" id="UP000494329"/>
    </source>
</evidence>
<proteinExistence type="predicted"/>
<reference evidence="1 2" key="1">
    <citation type="submission" date="2020-04" db="EMBL/GenBank/DDBJ databases">
        <authorList>
            <person name="De Canck E."/>
        </authorList>
    </citation>
    <scope>NUCLEOTIDE SEQUENCE [LARGE SCALE GENOMIC DNA]</scope>
    <source>
        <strain evidence="1 2">LMG 29739</strain>
    </source>
</reference>
<name>A0A6J5D4T6_9BURK</name>
<gene>
    <name evidence="1" type="ORF">LMG29739_00762</name>
</gene>
<organism evidence="1 2">
    <name type="scientific">Paraburkholderia solisilvae</name>
    <dbReference type="NCBI Taxonomy" id="624376"/>
    <lineage>
        <taxon>Bacteria</taxon>
        <taxon>Pseudomonadati</taxon>
        <taxon>Pseudomonadota</taxon>
        <taxon>Betaproteobacteria</taxon>
        <taxon>Burkholderiales</taxon>
        <taxon>Burkholderiaceae</taxon>
        <taxon>Paraburkholderia</taxon>
    </lineage>
</organism>
<evidence type="ECO:0000313" key="1">
    <source>
        <dbReference type="EMBL" id="CAB3749208.1"/>
    </source>
</evidence>
<accession>A0A6J5D4T6</accession>
<dbReference type="EMBL" id="CADIKF010000003">
    <property type="protein sequence ID" value="CAB3749208.1"/>
    <property type="molecule type" value="Genomic_DNA"/>
</dbReference>
<dbReference type="Proteomes" id="UP000494329">
    <property type="component" value="Unassembled WGS sequence"/>
</dbReference>
<sequence length="57" mass="5980">MSTLVDSPMRTAVESICSSERAPLSFHNWSPVVSGRLTCAYDQSVAPAGSVVTVPAI</sequence>
<keyword evidence="2" id="KW-1185">Reference proteome</keyword>
<protein>
    <submittedName>
        <fullName evidence="1">Uncharacterized protein</fullName>
    </submittedName>
</protein>
<dbReference type="AlphaFoldDB" id="A0A6J5D4T6"/>